<dbReference type="PANTHER" id="PTHR32009">
    <property type="entry name" value="TMV RESISTANCE PROTEIN N-LIKE"/>
    <property type="match status" value="1"/>
</dbReference>
<evidence type="ECO:0000256" key="5">
    <source>
        <dbReference type="SAM" id="MobiDB-lite"/>
    </source>
</evidence>
<dbReference type="InterPro" id="IPR000157">
    <property type="entry name" value="TIR_dom"/>
</dbReference>
<accession>A0A371G6B8</accession>
<dbReference type="SUPFAM" id="SSF52200">
    <property type="entry name" value="Toll/Interleukin receptor TIR domain"/>
    <property type="match status" value="1"/>
</dbReference>
<proteinExistence type="predicted"/>
<feature type="domain" description="TIR" evidence="6">
    <location>
        <begin position="1"/>
        <end position="152"/>
    </location>
</feature>
<keyword evidence="8" id="KW-1185">Reference proteome</keyword>
<evidence type="ECO:0000256" key="3">
    <source>
        <dbReference type="ARBA" id="ARBA00023027"/>
    </source>
</evidence>
<feature type="compositionally biased region" description="Basic residues" evidence="5">
    <location>
        <begin position="1"/>
        <end position="16"/>
    </location>
</feature>
<dbReference type="SMART" id="SM00255">
    <property type="entry name" value="TIR"/>
    <property type="match status" value="1"/>
</dbReference>
<comment type="caution">
    <text evidence="7">The sequence shown here is derived from an EMBL/GenBank/DDBJ whole genome shotgun (WGS) entry which is preliminary data.</text>
</comment>
<dbReference type="EC" id="3.2.2.6" evidence="1"/>
<dbReference type="Pfam" id="PF01582">
    <property type="entry name" value="TIR"/>
    <property type="match status" value="1"/>
</dbReference>
<evidence type="ECO:0000256" key="2">
    <source>
        <dbReference type="ARBA" id="ARBA00022801"/>
    </source>
</evidence>
<dbReference type="AlphaFoldDB" id="A0A371G6B8"/>
<dbReference type="EMBL" id="QJKJ01006634">
    <property type="protein sequence ID" value="RDX86041.1"/>
    <property type="molecule type" value="Genomic_DNA"/>
</dbReference>
<reference evidence="7" key="1">
    <citation type="submission" date="2018-05" db="EMBL/GenBank/DDBJ databases">
        <title>Draft genome of Mucuna pruriens seed.</title>
        <authorList>
            <person name="Nnadi N.E."/>
            <person name="Vos R."/>
            <person name="Hasami M.H."/>
            <person name="Devisetty U.K."/>
            <person name="Aguiy J.C."/>
        </authorList>
    </citation>
    <scope>NUCLEOTIDE SEQUENCE [LARGE SCALE GENOMIC DNA]</scope>
    <source>
        <strain evidence="7">JCA_2017</strain>
    </source>
</reference>
<dbReference type="PROSITE" id="PS50104">
    <property type="entry name" value="TIR"/>
    <property type="match status" value="1"/>
</dbReference>
<dbReference type="GO" id="GO:0007165">
    <property type="term" value="P:signal transduction"/>
    <property type="evidence" value="ECO:0007669"/>
    <property type="project" value="InterPro"/>
</dbReference>
<protein>
    <recommendedName>
        <fullName evidence="1">ADP-ribosyl cyclase/cyclic ADP-ribose hydrolase</fullName>
        <ecNumber evidence="1">3.2.2.6</ecNumber>
    </recommendedName>
</protein>
<dbReference type="Gene3D" id="3.40.50.10140">
    <property type="entry name" value="Toll/interleukin-1 receptor homology (TIR) domain"/>
    <property type="match status" value="1"/>
</dbReference>
<name>A0A371G6B8_MUCPR</name>
<evidence type="ECO:0000313" key="8">
    <source>
        <dbReference type="Proteomes" id="UP000257109"/>
    </source>
</evidence>
<keyword evidence="2" id="KW-0378">Hydrolase</keyword>
<organism evidence="7 8">
    <name type="scientific">Mucuna pruriens</name>
    <name type="common">Velvet bean</name>
    <name type="synonym">Dolichos pruriens</name>
    <dbReference type="NCBI Taxonomy" id="157652"/>
    <lineage>
        <taxon>Eukaryota</taxon>
        <taxon>Viridiplantae</taxon>
        <taxon>Streptophyta</taxon>
        <taxon>Embryophyta</taxon>
        <taxon>Tracheophyta</taxon>
        <taxon>Spermatophyta</taxon>
        <taxon>Magnoliopsida</taxon>
        <taxon>eudicotyledons</taxon>
        <taxon>Gunneridae</taxon>
        <taxon>Pentapetalae</taxon>
        <taxon>rosids</taxon>
        <taxon>fabids</taxon>
        <taxon>Fabales</taxon>
        <taxon>Fabaceae</taxon>
        <taxon>Papilionoideae</taxon>
        <taxon>50 kb inversion clade</taxon>
        <taxon>NPAAA clade</taxon>
        <taxon>indigoferoid/millettioid clade</taxon>
        <taxon>Phaseoleae</taxon>
        <taxon>Mucuna</taxon>
    </lineage>
</organism>
<evidence type="ECO:0000313" key="7">
    <source>
        <dbReference type="EMBL" id="RDX86041.1"/>
    </source>
</evidence>
<keyword evidence="3" id="KW-0520">NAD</keyword>
<feature type="region of interest" description="Disordered" evidence="5">
    <location>
        <begin position="1"/>
        <end position="20"/>
    </location>
</feature>
<dbReference type="Proteomes" id="UP000257109">
    <property type="component" value="Unassembled WGS sequence"/>
</dbReference>
<evidence type="ECO:0000259" key="6">
    <source>
        <dbReference type="PROSITE" id="PS50104"/>
    </source>
</evidence>
<sequence>MLKKSAKTNKKGKKRKHEDLKKGESIAPALLQAIQGSPIFIVVFSKDYASSTWCLRELVQICNCIATSSRHVLSIFYDVHPSEVRKQSGYFEKAFDEHKQRFREDKEKMEEVQRWRDALTQVANISGFDVKVKKYASRKFVASEAQFGGNGLTILEQSRPFHHTASDLCVASCIGYDRYLESMKSTTLVPRQPQGKQTMPQQEK</sequence>
<gene>
    <name evidence="7" type="primary">RPP5</name>
    <name evidence="7" type="ORF">CR513_32679</name>
</gene>
<dbReference type="PANTHER" id="PTHR32009:SF39">
    <property type="entry name" value="TIR DOMAIN-CONTAINING PROTEIN"/>
    <property type="match status" value="1"/>
</dbReference>
<dbReference type="OrthoDB" id="6160824at2759"/>
<dbReference type="GO" id="GO:0061809">
    <property type="term" value="F:NAD+ nucleosidase activity, cyclic ADP-ribose generating"/>
    <property type="evidence" value="ECO:0007669"/>
    <property type="project" value="UniProtKB-EC"/>
</dbReference>
<evidence type="ECO:0000256" key="1">
    <source>
        <dbReference type="ARBA" id="ARBA00011982"/>
    </source>
</evidence>
<feature type="non-terminal residue" evidence="7">
    <location>
        <position position="1"/>
    </location>
</feature>
<comment type="catalytic activity">
    <reaction evidence="4">
        <text>NAD(+) + H2O = ADP-D-ribose + nicotinamide + H(+)</text>
        <dbReference type="Rhea" id="RHEA:16301"/>
        <dbReference type="ChEBI" id="CHEBI:15377"/>
        <dbReference type="ChEBI" id="CHEBI:15378"/>
        <dbReference type="ChEBI" id="CHEBI:17154"/>
        <dbReference type="ChEBI" id="CHEBI:57540"/>
        <dbReference type="ChEBI" id="CHEBI:57967"/>
        <dbReference type="EC" id="3.2.2.6"/>
    </reaction>
    <physiologicalReaction direction="left-to-right" evidence="4">
        <dbReference type="Rhea" id="RHEA:16302"/>
    </physiologicalReaction>
</comment>
<evidence type="ECO:0000256" key="4">
    <source>
        <dbReference type="ARBA" id="ARBA00047304"/>
    </source>
</evidence>
<dbReference type="InterPro" id="IPR035897">
    <property type="entry name" value="Toll_tir_struct_dom_sf"/>
</dbReference>